<dbReference type="InterPro" id="IPR014729">
    <property type="entry name" value="Rossmann-like_a/b/a_fold"/>
</dbReference>
<dbReference type="EMBL" id="MFEH01000001">
    <property type="protein sequence ID" value="OGE74156.1"/>
    <property type="molecule type" value="Genomic_DNA"/>
</dbReference>
<dbReference type="GO" id="GO:0006423">
    <property type="term" value="P:cysteinyl-tRNA aminoacylation"/>
    <property type="evidence" value="ECO:0007669"/>
    <property type="project" value="UniProtKB-UniRule"/>
</dbReference>
<evidence type="ECO:0000256" key="1">
    <source>
        <dbReference type="ARBA" id="ARBA00011245"/>
    </source>
</evidence>
<evidence type="ECO:0000256" key="5">
    <source>
        <dbReference type="ARBA" id="ARBA00022833"/>
    </source>
</evidence>
<keyword evidence="9" id="KW-0963">Cytoplasm</keyword>
<keyword evidence="7 9" id="KW-0648">Protein biosynthesis</keyword>
<comment type="catalytic activity">
    <reaction evidence="9">
        <text>tRNA(Cys) + L-cysteine + ATP = L-cysteinyl-tRNA(Cys) + AMP + diphosphate</text>
        <dbReference type="Rhea" id="RHEA:17773"/>
        <dbReference type="Rhea" id="RHEA-COMP:9661"/>
        <dbReference type="Rhea" id="RHEA-COMP:9679"/>
        <dbReference type="ChEBI" id="CHEBI:30616"/>
        <dbReference type="ChEBI" id="CHEBI:33019"/>
        <dbReference type="ChEBI" id="CHEBI:35235"/>
        <dbReference type="ChEBI" id="CHEBI:78442"/>
        <dbReference type="ChEBI" id="CHEBI:78517"/>
        <dbReference type="ChEBI" id="CHEBI:456215"/>
        <dbReference type="EC" id="6.1.1.16"/>
    </reaction>
</comment>
<name>A0A1F5N906_9BACT</name>
<dbReference type="GO" id="GO:0005829">
    <property type="term" value="C:cytosol"/>
    <property type="evidence" value="ECO:0007669"/>
    <property type="project" value="TreeGrafter"/>
</dbReference>
<dbReference type="PRINTS" id="PR00983">
    <property type="entry name" value="TRNASYNTHCYS"/>
</dbReference>
<dbReference type="NCBIfam" id="TIGR00435">
    <property type="entry name" value="cysS"/>
    <property type="match status" value="1"/>
</dbReference>
<feature type="binding site" evidence="9">
    <location>
        <position position="223"/>
    </location>
    <ligand>
        <name>Zn(2+)</name>
        <dbReference type="ChEBI" id="CHEBI:29105"/>
    </ligand>
</feature>
<keyword evidence="3 9" id="KW-0479">Metal-binding</keyword>
<keyword evidence="5 9" id="KW-0862">Zinc</keyword>
<dbReference type="STRING" id="1817821.A2717_01240"/>
<feature type="binding site" evidence="9">
    <location>
        <position position="28"/>
    </location>
    <ligand>
        <name>Zn(2+)</name>
        <dbReference type="ChEBI" id="CHEBI:29105"/>
    </ligand>
</feature>
<sequence length="464" mass="53073">MLKLFNSLTRKIEEFKPITDKAVGLYTCGPTVYNYAHVGNLRTYLFEDFLRRALEYNGYTVKHVMNITDVGHLTGDQDFGEDKMEKEGGSVEEILNLAKKYTDAFLADLKTLNILQAETLAPATEYIPQQIKLIEKLFQKEIAYETELAIYFDVSKFENYGQLTGQKMEDKKVGARSDVVVDKNKKHPADFALWFKLAGKYKNHLLRWDSPWGQGFPGWHIECSAISEHFLGQPFDIHTGGIDHLFPHHTNEIAQSEGANDKPLANYWLHGEHLLIREGRMGKSEGNILTLSALVDKGFNPLAYRYLVLTSHYRSKLNFTEESLTGAQHALNNLYQEISNYDEPKVGCAQFEEDFLNAVNNDLDTPKALAIMWDLIKTDEFPTSAKAQTLFKFDEILGLKMKAVWEAAKVIPDVVHKLIDEREVARKSKDFVRSDELRRAIESNGYIVEDTLDGFRVKKKFDKN</sequence>
<comment type="caution">
    <text evidence="12">The sequence shown here is derived from an EMBL/GenBank/DDBJ whole genome shotgun (WGS) entry which is preliminary data.</text>
</comment>
<dbReference type="GO" id="GO:0008270">
    <property type="term" value="F:zinc ion binding"/>
    <property type="evidence" value="ECO:0007669"/>
    <property type="project" value="UniProtKB-UniRule"/>
</dbReference>
<feature type="short sequence motif" description="'HIGH' region" evidence="9">
    <location>
        <begin position="30"/>
        <end position="40"/>
    </location>
</feature>
<evidence type="ECO:0000259" key="10">
    <source>
        <dbReference type="Pfam" id="PF01406"/>
    </source>
</evidence>
<evidence type="ECO:0000256" key="9">
    <source>
        <dbReference type="HAMAP-Rule" id="MF_00041"/>
    </source>
</evidence>
<feature type="domain" description="tRNA synthetases class I catalytic" evidence="10">
    <location>
        <begin position="15"/>
        <end position="328"/>
    </location>
</feature>
<feature type="short sequence motif" description="'KMSKS' region" evidence="9">
    <location>
        <begin position="280"/>
        <end position="284"/>
    </location>
</feature>
<dbReference type="GO" id="GO:0004817">
    <property type="term" value="F:cysteine-tRNA ligase activity"/>
    <property type="evidence" value="ECO:0007669"/>
    <property type="project" value="UniProtKB-UniRule"/>
</dbReference>
<keyword evidence="2 9" id="KW-0436">Ligase</keyword>
<dbReference type="Pfam" id="PF01406">
    <property type="entry name" value="tRNA-synt_1e"/>
    <property type="match status" value="1"/>
</dbReference>
<dbReference type="InterPro" id="IPR024909">
    <property type="entry name" value="Cys-tRNA/MSH_ligase"/>
</dbReference>
<dbReference type="CDD" id="cd00672">
    <property type="entry name" value="CysRS_core"/>
    <property type="match status" value="1"/>
</dbReference>
<dbReference type="PANTHER" id="PTHR10890">
    <property type="entry name" value="CYSTEINYL-TRNA SYNTHETASE"/>
    <property type="match status" value="1"/>
</dbReference>
<dbReference type="HAMAP" id="MF_00041">
    <property type="entry name" value="Cys_tRNA_synth"/>
    <property type="match status" value="1"/>
</dbReference>
<accession>A0A1F5N906</accession>
<dbReference type="EC" id="6.1.1.16" evidence="9"/>
<dbReference type="InterPro" id="IPR009080">
    <property type="entry name" value="tRNAsynth_Ia_anticodon-bd"/>
</dbReference>
<evidence type="ECO:0000256" key="6">
    <source>
        <dbReference type="ARBA" id="ARBA00022840"/>
    </source>
</evidence>
<dbReference type="InterPro" id="IPR015803">
    <property type="entry name" value="Cys-tRNA-ligase"/>
</dbReference>
<comment type="cofactor">
    <cofactor evidence="9">
        <name>Zn(2+)</name>
        <dbReference type="ChEBI" id="CHEBI:29105"/>
    </cofactor>
    <text evidence="9">Binds 1 zinc ion per subunit.</text>
</comment>
<dbReference type="GO" id="GO:0005524">
    <property type="term" value="F:ATP binding"/>
    <property type="evidence" value="ECO:0007669"/>
    <property type="project" value="UniProtKB-UniRule"/>
</dbReference>
<comment type="similarity">
    <text evidence="9">Belongs to the class-I aminoacyl-tRNA synthetase family.</text>
</comment>
<dbReference type="Proteomes" id="UP000177610">
    <property type="component" value="Unassembled WGS sequence"/>
</dbReference>
<reference evidence="12 13" key="1">
    <citation type="journal article" date="2016" name="Nat. Commun.">
        <title>Thousands of microbial genomes shed light on interconnected biogeochemical processes in an aquifer system.</title>
        <authorList>
            <person name="Anantharaman K."/>
            <person name="Brown C.T."/>
            <person name="Hug L.A."/>
            <person name="Sharon I."/>
            <person name="Castelle C.J."/>
            <person name="Probst A.J."/>
            <person name="Thomas B.C."/>
            <person name="Singh A."/>
            <person name="Wilkins M.J."/>
            <person name="Karaoz U."/>
            <person name="Brodie E.L."/>
            <person name="Williams K.H."/>
            <person name="Hubbard S.S."/>
            <person name="Banfield J.F."/>
        </authorList>
    </citation>
    <scope>NUCLEOTIDE SEQUENCE [LARGE SCALE GENOMIC DNA]</scope>
</reference>
<feature type="binding site" evidence="9">
    <location>
        <position position="283"/>
    </location>
    <ligand>
        <name>ATP</name>
        <dbReference type="ChEBI" id="CHEBI:30616"/>
    </ligand>
</feature>
<dbReference type="Gene3D" id="3.40.50.620">
    <property type="entry name" value="HUPs"/>
    <property type="match status" value="1"/>
</dbReference>
<feature type="domain" description="Cysteinyl-tRNA ligase anticodon binding" evidence="11">
    <location>
        <begin position="411"/>
        <end position="451"/>
    </location>
</feature>
<evidence type="ECO:0000313" key="12">
    <source>
        <dbReference type="EMBL" id="OGE74156.1"/>
    </source>
</evidence>
<dbReference type="PANTHER" id="PTHR10890:SF3">
    <property type="entry name" value="CYSTEINE--TRNA LIGASE, CYTOPLASMIC"/>
    <property type="match status" value="1"/>
</dbReference>
<dbReference type="Gene3D" id="1.20.120.1910">
    <property type="entry name" value="Cysteine-tRNA ligase, C-terminal anti-codon recognition domain"/>
    <property type="match status" value="1"/>
</dbReference>
<gene>
    <name evidence="9" type="primary">cysS</name>
    <name evidence="12" type="ORF">A2717_01240</name>
</gene>
<evidence type="ECO:0000259" key="11">
    <source>
        <dbReference type="Pfam" id="PF23493"/>
    </source>
</evidence>
<evidence type="ECO:0000256" key="2">
    <source>
        <dbReference type="ARBA" id="ARBA00022598"/>
    </source>
</evidence>
<evidence type="ECO:0000256" key="8">
    <source>
        <dbReference type="ARBA" id="ARBA00023146"/>
    </source>
</evidence>
<evidence type="ECO:0000256" key="7">
    <source>
        <dbReference type="ARBA" id="ARBA00022917"/>
    </source>
</evidence>
<dbReference type="InterPro" id="IPR056411">
    <property type="entry name" value="CysS_C"/>
</dbReference>
<protein>
    <recommendedName>
        <fullName evidence="9">Cysteine--tRNA ligase</fullName>
        <ecNumber evidence="9">6.1.1.16</ecNumber>
    </recommendedName>
    <alternativeName>
        <fullName evidence="9">Cysteinyl-tRNA synthetase</fullName>
        <shortName evidence="9">CysRS</shortName>
    </alternativeName>
</protein>
<proteinExistence type="inferred from homology"/>
<dbReference type="SUPFAM" id="SSF47323">
    <property type="entry name" value="Anticodon-binding domain of a subclass of class I aminoacyl-tRNA synthetases"/>
    <property type="match status" value="1"/>
</dbReference>
<dbReference type="Pfam" id="PF23493">
    <property type="entry name" value="CysS_C"/>
    <property type="match status" value="1"/>
</dbReference>
<organism evidence="12 13">
    <name type="scientific">Candidatus Doudnabacteria bacterium RIFCSPHIGHO2_01_FULL_41_86</name>
    <dbReference type="NCBI Taxonomy" id="1817821"/>
    <lineage>
        <taxon>Bacteria</taxon>
        <taxon>Candidatus Doudnaibacteriota</taxon>
    </lineage>
</organism>
<dbReference type="AlphaFoldDB" id="A0A1F5N906"/>
<feature type="binding site" evidence="9">
    <location>
        <position position="252"/>
    </location>
    <ligand>
        <name>Zn(2+)</name>
        <dbReference type="ChEBI" id="CHEBI:29105"/>
    </ligand>
</feature>
<keyword evidence="6 9" id="KW-0067">ATP-binding</keyword>
<keyword evidence="4 9" id="KW-0547">Nucleotide-binding</keyword>
<evidence type="ECO:0000313" key="13">
    <source>
        <dbReference type="Proteomes" id="UP000177610"/>
    </source>
</evidence>
<comment type="subunit">
    <text evidence="1 9">Monomer.</text>
</comment>
<keyword evidence="8 9" id="KW-0030">Aminoacyl-tRNA synthetase</keyword>
<dbReference type="InterPro" id="IPR032678">
    <property type="entry name" value="tRNA-synt_1_cat_dom"/>
</dbReference>
<dbReference type="SUPFAM" id="SSF52374">
    <property type="entry name" value="Nucleotidylyl transferase"/>
    <property type="match status" value="1"/>
</dbReference>
<evidence type="ECO:0000256" key="3">
    <source>
        <dbReference type="ARBA" id="ARBA00022723"/>
    </source>
</evidence>
<feature type="binding site" evidence="9">
    <location>
        <position position="248"/>
    </location>
    <ligand>
        <name>Zn(2+)</name>
        <dbReference type="ChEBI" id="CHEBI:29105"/>
    </ligand>
</feature>
<evidence type="ECO:0000256" key="4">
    <source>
        <dbReference type="ARBA" id="ARBA00022741"/>
    </source>
</evidence>
<comment type="subcellular location">
    <subcellularLocation>
        <location evidence="9">Cytoplasm</location>
    </subcellularLocation>
</comment>